<comment type="caution">
    <text evidence="1">The sequence shown here is derived from an EMBL/GenBank/DDBJ whole genome shotgun (WGS) entry which is preliminary data.</text>
</comment>
<dbReference type="PANTHER" id="PTHR31635:SF196">
    <property type="entry name" value="REVERSE TRANSCRIPTASE DOMAIN-CONTAINING PROTEIN-RELATED"/>
    <property type="match status" value="1"/>
</dbReference>
<evidence type="ECO:0008006" key="3">
    <source>
        <dbReference type="Google" id="ProtNLM"/>
    </source>
</evidence>
<evidence type="ECO:0000313" key="1">
    <source>
        <dbReference type="EMBL" id="KAF6074867.1"/>
    </source>
</evidence>
<dbReference type="EMBL" id="JABVXQ010000015">
    <property type="protein sequence ID" value="KAF6074867.1"/>
    <property type="molecule type" value="Genomic_DNA"/>
</dbReference>
<name>A0A833YIT7_9CHIR</name>
<protein>
    <recommendedName>
        <fullName evidence="3">Reverse transcriptase domain-containing protein</fullName>
    </recommendedName>
</protein>
<dbReference type="PANTHER" id="PTHR31635">
    <property type="entry name" value="REVERSE TRANSCRIPTASE DOMAIN-CONTAINING PROTEIN-RELATED"/>
    <property type="match status" value="1"/>
</dbReference>
<organism evidence="1 2">
    <name type="scientific">Phyllostomus discolor</name>
    <name type="common">pale spear-nosed bat</name>
    <dbReference type="NCBI Taxonomy" id="89673"/>
    <lineage>
        <taxon>Eukaryota</taxon>
        <taxon>Metazoa</taxon>
        <taxon>Chordata</taxon>
        <taxon>Craniata</taxon>
        <taxon>Vertebrata</taxon>
        <taxon>Euteleostomi</taxon>
        <taxon>Mammalia</taxon>
        <taxon>Eutheria</taxon>
        <taxon>Laurasiatheria</taxon>
        <taxon>Chiroptera</taxon>
        <taxon>Yangochiroptera</taxon>
        <taxon>Phyllostomidae</taxon>
        <taxon>Phyllostominae</taxon>
        <taxon>Phyllostomus</taxon>
    </lineage>
</organism>
<dbReference type="AlphaFoldDB" id="A0A833YIT7"/>
<sequence>MIKTFSKVGIKGAFLHIIKDIGETYSQHHTQWAKTKSFLTEIRNKTRMSAFITSIEHSIGSPSHSNQTTKIKCLQIGKEETKLSLFADDMLVYRENPIDSPPKLLNLIGELGKIGGYKVNIQKLKAFLYNNEIAETENRGKNPFDNSNKKIKYLGINLMKEVKHLYSENYTTLKKEIKEDTNKWIMCPFMYWKN</sequence>
<gene>
    <name evidence="1" type="ORF">HJG60_009291</name>
</gene>
<proteinExistence type="predicted"/>
<evidence type="ECO:0000313" key="2">
    <source>
        <dbReference type="Proteomes" id="UP000664940"/>
    </source>
</evidence>
<accession>A0A833YIT7</accession>
<reference evidence="1 2" key="1">
    <citation type="journal article" date="2020" name="Nature">
        <title>Six reference-quality genomes reveal evolution of bat adaptations.</title>
        <authorList>
            <person name="Jebb D."/>
            <person name="Huang Z."/>
            <person name="Pippel M."/>
            <person name="Hughes G.M."/>
            <person name="Lavrichenko K."/>
            <person name="Devanna P."/>
            <person name="Winkler S."/>
            <person name="Jermiin L.S."/>
            <person name="Skirmuntt E.C."/>
            <person name="Katzourakis A."/>
            <person name="Burkitt-Gray L."/>
            <person name="Ray D.A."/>
            <person name="Sullivan K.A.M."/>
            <person name="Roscito J.G."/>
            <person name="Kirilenko B.M."/>
            <person name="Davalos L.M."/>
            <person name="Corthals A.P."/>
            <person name="Power M.L."/>
            <person name="Jones G."/>
            <person name="Ransome R.D."/>
            <person name="Dechmann D.K.N."/>
            <person name="Locatelli A.G."/>
            <person name="Puechmaille S.J."/>
            <person name="Fedrigo O."/>
            <person name="Jarvis E.D."/>
            <person name="Hiller M."/>
            <person name="Vernes S.C."/>
            <person name="Myers E.W."/>
            <person name="Teeling E.C."/>
        </authorList>
    </citation>
    <scope>NUCLEOTIDE SEQUENCE [LARGE SCALE GENOMIC DNA]</scope>
    <source>
        <strain evidence="1">Bat1K_MPI-CBG_1</strain>
    </source>
</reference>
<dbReference type="Proteomes" id="UP000664940">
    <property type="component" value="Unassembled WGS sequence"/>
</dbReference>